<protein>
    <submittedName>
        <fullName evidence="6">DoxX-like family protein</fullName>
    </submittedName>
</protein>
<dbReference type="RefSeq" id="WP_092015953.1">
    <property type="nucleotide sequence ID" value="NZ_FOXH01000004.1"/>
</dbReference>
<dbReference type="EMBL" id="FOXH01000004">
    <property type="protein sequence ID" value="SFP64100.1"/>
    <property type="molecule type" value="Genomic_DNA"/>
</dbReference>
<gene>
    <name evidence="6" type="ORF">SAMN04515674_104336</name>
</gene>
<name>A0A1I5S051_9BACT</name>
<proteinExistence type="predicted"/>
<keyword evidence="2 5" id="KW-0812">Transmembrane</keyword>
<evidence type="ECO:0000256" key="4">
    <source>
        <dbReference type="ARBA" id="ARBA00023136"/>
    </source>
</evidence>
<accession>A0A1I5S051</accession>
<evidence type="ECO:0000256" key="3">
    <source>
        <dbReference type="ARBA" id="ARBA00022989"/>
    </source>
</evidence>
<dbReference type="AlphaFoldDB" id="A0A1I5S051"/>
<dbReference type="GO" id="GO:0016020">
    <property type="term" value="C:membrane"/>
    <property type="evidence" value="ECO:0007669"/>
    <property type="project" value="UniProtKB-SubCell"/>
</dbReference>
<feature type="transmembrane region" description="Helical" evidence="5">
    <location>
        <begin position="98"/>
        <end position="115"/>
    </location>
</feature>
<evidence type="ECO:0000313" key="6">
    <source>
        <dbReference type="EMBL" id="SFP64100.1"/>
    </source>
</evidence>
<organism evidence="6 7">
    <name type="scientific">Pseudarcicella hirudinis</name>
    <dbReference type="NCBI Taxonomy" id="1079859"/>
    <lineage>
        <taxon>Bacteria</taxon>
        <taxon>Pseudomonadati</taxon>
        <taxon>Bacteroidota</taxon>
        <taxon>Cytophagia</taxon>
        <taxon>Cytophagales</taxon>
        <taxon>Flectobacillaceae</taxon>
        <taxon>Pseudarcicella</taxon>
    </lineage>
</organism>
<sequence>MENLKTLIHWLSYCYYLYIFGYAGLFKVIQKPQMMRSMESLGFNKTWTIFIGLAEIIGVATLLAGIVEPKLKNAAVLYLFPFAVGAFVTHMAHQEYRHFYNSLIVCILSIILLLTDKHFYIRL</sequence>
<comment type="subcellular location">
    <subcellularLocation>
        <location evidence="1">Membrane</location>
        <topology evidence="1">Multi-pass membrane protein</topology>
    </subcellularLocation>
</comment>
<dbReference type="OrthoDB" id="962268at2"/>
<feature type="transmembrane region" description="Helical" evidence="5">
    <location>
        <begin position="74"/>
        <end position="92"/>
    </location>
</feature>
<feature type="transmembrane region" description="Helical" evidence="5">
    <location>
        <begin position="7"/>
        <end position="26"/>
    </location>
</feature>
<dbReference type="InterPro" id="IPR032808">
    <property type="entry name" value="DoxX"/>
</dbReference>
<evidence type="ECO:0000313" key="7">
    <source>
        <dbReference type="Proteomes" id="UP000199306"/>
    </source>
</evidence>
<feature type="transmembrane region" description="Helical" evidence="5">
    <location>
        <begin position="46"/>
        <end position="67"/>
    </location>
</feature>
<evidence type="ECO:0000256" key="2">
    <source>
        <dbReference type="ARBA" id="ARBA00022692"/>
    </source>
</evidence>
<keyword evidence="3 5" id="KW-1133">Transmembrane helix</keyword>
<evidence type="ECO:0000256" key="5">
    <source>
        <dbReference type="SAM" id="Phobius"/>
    </source>
</evidence>
<keyword evidence="7" id="KW-1185">Reference proteome</keyword>
<dbReference type="Pfam" id="PF13564">
    <property type="entry name" value="DoxX_2"/>
    <property type="match status" value="1"/>
</dbReference>
<keyword evidence="4 5" id="KW-0472">Membrane</keyword>
<evidence type="ECO:0000256" key="1">
    <source>
        <dbReference type="ARBA" id="ARBA00004141"/>
    </source>
</evidence>
<reference evidence="6 7" key="1">
    <citation type="submission" date="2016-10" db="EMBL/GenBank/DDBJ databases">
        <authorList>
            <person name="de Groot N.N."/>
        </authorList>
    </citation>
    <scope>NUCLEOTIDE SEQUENCE [LARGE SCALE GENOMIC DNA]</scope>
    <source>
        <strain evidence="7">E92,LMG 26720,CCM 7988</strain>
    </source>
</reference>
<dbReference type="Proteomes" id="UP000199306">
    <property type="component" value="Unassembled WGS sequence"/>
</dbReference>